<feature type="compositionally biased region" description="Polar residues" evidence="1">
    <location>
        <begin position="40"/>
        <end position="49"/>
    </location>
</feature>
<comment type="caution">
    <text evidence="2">The sequence shown here is derived from an EMBL/GenBank/DDBJ whole genome shotgun (WGS) entry which is preliminary data.</text>
</comment>
<dbReference type="AlphaFoldDB" id="A0AAV7TPW0"/>
<gene>
    <name evidence="2" type="ORF">NDU88_003205</name>
</gene>
<feature type="region of interest" description="Disordered" evidence="1">
    <location>
        <begin position="40"/>
        <end position="148"/>
    </location>
</feature>
<dbReference type="EMBL" id="JANPWB010000006">
    <property type="protein sequence ID" value="KAJ1177954.1"/>
    <property type="molecule type" value="Genomic_DNA"/>
</dbReference>
<evidence type="ECO:0000256" key="1">
    <source>
        <dbReference type="SAM" id="MobiDB-lite"/>
    </source>
</evidence>
<name>A0AAV7TPW0_PLEWA</name>
<keyword evidence="3" id="KW-1185">Reference proteome</keyword>
<evidence type="ECO:0000313" key="3">
    <source>
        <dbReference type="Proteomes" id="UP001066276"/>
    </source>
</evidence>
<proteinExistence type="predicted"/>
<evidence type="ECO:0000313" key="2">
    <source>
        <dbReference type="EMBL" id="KAJ1177954.1"/>
    </source>
</evidence>
<accession>A0AAV7TPW0</accession>
<feature type="compositionally biased region" description="Basic and acidic residues" evidence="1">
    <location>
        <begin position="52"/>
        <end position="123"/>
    </location>
</feature>
<organism evidence="2 3">
    <name type="scientific">Pleurodeles waltl</name>
    <name type="common">Iberian ribbed newt</name>
    <dbReference type="NCBI Taxonomy" id="8319"/>
    <lineage>
        <taxon>Eukaryota</taxon>
        <taxon>Metazoa</taxon>
        <taxon>Chordata</taxon>
        <taxon>Craniata</taxon>
        <taxon>Vertebrata</taxon>
        <taxon>Euteleostomi</taxon>
        <taxon>Amphibia</taxon>
        <taxon>Batrachia</taxon>
        <taxon>Caudata</taxon>
        <taxon>Salamandroidea</taxon>
        <taxon>Salamandridae</taxon>
        <taxon>Pleurodelinae</taxon>
        <taxon>Pleurodeles</taxon>
    </lineage>
</organism>
<protein>
    <submittedName>
        <fullName evidence="2">Uncharacterized protein</fullName>
    </submittedName>
</protein>
<dbReference type="Proteomes" id="UP001066276">
    <property type="component" value="Chromosome 3_2"/>
</dbReference>
<reference evidence="2" key="1">
    <citation type="journal article" date="2022" name="bioRxiv">
        <title>Sequencing and chromosome-scale assembly of the giantPleurodeles waltlgenome.</title>
        <authorList>
            <person name="Brown T."/>
            <person name="Elewa A."/>
            <person name="Iarovenko S."/>
            <person name="Subramanian E."/>
            <person name="Araus A.J."/>
            <person name="Petzold A."/>
            <person name="Susuki M."/>
            <person name="Suzuki K.-i.T."/>
            <person name="Hayashi T."/>
            <person name="Toyoda A."/>
            <person name="Oliveira C."/>
            <person name="Osipova E."/>
            <person name="Leigh N.D."/>
            <person name="Simon A."/>
            <person name="Yun M.H."/>
        </authorList>
    </citation>
    <scope>NUCLEOTIDE SEQUENCE</scope>
    <source>
        <strain evidence="2">20211129_DDA</strain>
        <tissue evidence="2">Liver</tissue>
    </source>
</reference>
<sequence>MAAVSVAYYYRPKLLKTCIHSCDGLDGAGPYNSPTCAVSASGTRYQTGSPPIREEKPGHGGKAEAQKGWHPGREANEERDGGADEDVLERTREPFLPIGDKRTGESREPFVPIEDRRTRETRELFVPIGDGRTGETREPFIPIGDGRI</sequence>